<dbReference type="Proteomes" id="UP001597459">
    <property type="component" value="Unassembled WGS sequence"/>
</dbReference>
<proteinExistence type="predicted"/>
<evidence type="ECO:0000313" key="2">
    <source>
        <dbReference type="Proteomes" id="UP001597459"/>
    </source>
</evidence>
<gene>
    <name evidence="1" type="ORF">ACFSTE_14460</name>
</gene>
<sequence length="97" mass="11150">MKTNFLLKVVCVQMLFLSCTRSLQDQHLPHKKNVRISTRDNTSSFVGNTKKTIPVDKMMKPEEKLIVLFSASKETKQKEAKWMDLVLSPIGCNRLVK</sequence>
<dbReference type="RefSeq" id="WP_378253533.1">
    <property type="nucleotide sequence ID" value="NZ_JBHSJV010000001.1"/>
</dbReference>
<comment type="caution">
    <text evidence="1">The sequence shown here is derived from an EMBL/GenBank/DDBJ whole genome shotgun (WGS) entry which is preliminary data.</text>
</comment>
<dbReference type="EMBL" id="JBHULX010000030">
    <property type="protein sequence ID" value="MFD2592038.1"/>
    <property type="molecule type" value="Genomic_DNA"/>
</dbReference>
<evidence type="ECO:0000313" key="1">
    <source>
        <dbReference type="EMBL" id="MFD2592038.1"/>
    </source>
</evidence>
<keyword evidence="2" id="KW-1185">Reference proteome</keyword>
<name>A0ABW5NBR6_9FLAO</name>
<accession>A0ABW5NBR6</accession>
<protein>
    <submittedName>
        <fullName evidence="1">Uncharacterized protein</fullName>
    </submittedName>
</protein>
<dbReference type="PROSITE" id="PS51257">
    <property type="entry name" value="PROKAR_LIPOPROTEIN"/>
    <property type="match status" value="1"/>
</dbReference>
<organism evidence="1 2">
    <name type="scientific">Aquimarina hainanensis</name>
    <dbReference type="NCBI Taxonomy" id="1578017"/>
    <lineage>
        <taxon>Bacteria</taxon>
        <taxon>Pseudomonadati</taxon>
        <taxon>Bacteroidota</taxon>
        <taxon>Flavobacteriia</taxon>
        <taxon>Flavobacteriales</taxon>
        <taxon>Flavobacteriaceae</taxon>
        <taxon>Aquimarina</taxon>
    </lineage>
</organism>
<reference evidence="2" key="1">
    <citation type="journal article" date="2019" name="Int. J. Syst. Evol. Microbiol.">
        <title>The Global Catalogue of Microorganisms (GCM) 10K type strain sequencing project: providing services to taxonomists for standard genome sequencing and annotation.</title>
        <authorList>
            <consortium name="The Broad Institute Genomics Platform"/>
            <consortium name="The Broad Institute Genome Sequencing Center for Infectious Disease"/>
            <person name="Wu L."/>
            <person name="Ma J."/>
        </authorList>
    </citation>
    <scope>NUCLEOTIDE SEQUENCE [LARGE SCALE GENOMIC DNA]</scope>
    <source>
        <strain evidence="2">KCTC 42423</strain>
    </source>
</reference>